<dbReference type="PROSITE" id="PS51257">
    <property type="entry name" value="PROKAR_LIPOPROTEIN"/>
    <property type="match status" value="1"/>
</dbReference>
<dbReference type="EMBL" id="JAYXHS010000002">
    <property type="protein sequence ID" value="MEC5386388.1"/>
    <property type="molecule type" value="Genomic_DNA"/>
</dbReference>
<organism evidence="1 2">
    <name type="scientific">Uliginosibacterium silvisoli</name>
    <dbReference type="NCBI Taxonomy" id="3114758"/>
    <lineage>
        <taxon>Bacteria</taxon>
        <taxon>Pseudomonadati</taxon>
        <taxon>Pseudomonadota</taxon>
        <taxon>Betaproteobacteria</taxon>
        <taxon>Rhodocyclales</taxon>
        <taxon>Zoogloeaceae</taxon>
        <taxon>Uliginosibacterium</taxon>
    </lineage>
</organism>
<reference evidence="1 2" key="1">
    <citation type="submission" date="2024-01" db="EMBL/GenBank/DDBJ databases">
        <title>Uliginosibacterium soil sp. nov.</title>
        <authorList>
            <person name="Lv Y."/>
        </authorList>
    </citation>
    <scope>NUCLEOTIDE SEQUENCE [LARGE SCALE GENOMIC DNA]</scope>
    <source>
        <strain evidence="1 2">H3</strain>
    </source>
</reference>
<dbReference type="Proteomes" id="UP001331561">
    <property type="component" value="Unassembled WGS sequence"/>
</dbReference>
<dbReference type="InterPro" id="IPR029058">
    <property type="entry name" value="AB_hydrolase_fold"/>
</dbReference>
<evidence type="ECO:0000313" key="1">
    <source>
        <dbReference type="EMBL" id="MEC5386388.1"/>
    </source>
</evidence>
<evidence type="ECO:0008006" key="3">
    <source>
        <dbReference type="Google" id="ProtNLM"/>
    </source>
</evidence>
<dbReference type="Gene3D" id="3.40.50.1820">
    <property type="entry name" value="alpha/beta hydrolase"/>
    <property type="match status" value="1"/>
</dbReference>
<evidence type="ECO:0000313" key="2">
    <source>
        <dbReference type="Proteomes" id="UP001331561"/>
    </source>
</evidence>
<gene>
    <name evidence="1" type="ORF">VVD49_11685</name>
</gene>
<sequence>MIRIASVLVALAGMLTGCSLHGLREQLAEPLKLAVLGGRVVPSQPLPRNTPLRVAAVSSDTAAPVLAHDVLLREAGEFELFLPAGRYQLLAFADLNNDGRATPDEPAARQEGLTLSVGEWRMDLVLRLEDAPPEEHPAVSTLHARQDTLAGAHAVLEDPRYGHDYALAMGYWNGAAFLREMGSNVHALQVFDPARIPVLFVYGARGDPQDWRYLIDQLDRKRFQPWFYYYPSGVPARITAPLLARKLASLQRQYDFDRLYVVAHSAGGLLVRHMLVESAPMPWLTRFISIATPWGGEPISAFGLRHSPVIVPAWEDLVPDGKFIAELYEKPLPPHVEHSLLYGQRSGWPLFLDDSDGSIPLSSLRDRRALSGAQRVEAFDETHRSILVSASVATRLNTLLQAP</sequence>
<protein>
    <recommendedName>
        <fullName evidence="3">Alpha/beta hydrolase</fullName>
    </recommendedName>
</protein>
<accession>A0ABU6K3C2</accession>
<name>A0ABU6K3C2_9RHOO</name>
<comment type="caution">
    <text evidence="1">The sequence shown here is derived from an EMBL/GenBank/DDBJ whole genome shotgun (WGS) entry which is preliminary data.</text>
</comment>
<keyword evidence="2" id="KW-1185">Reference proteome</keyword>
<dbReference type="RefSeq" id="WP_327599355.1">
    <property type="nucleotide sequence ID" value="NZ_JAYXHS010000002.1"/>
</dbReference>
<proteinExistence type="predicted"/>
<dbReference type="SUPFAM" id="SSF53474">
    <property type="entry name" value="alpha/beta-Hydrolases"/>
    <property type="match status" value="1"/>
</dbReference>